<protein>
    <recommendedName>
        <fullName evidence="1">Aminoglycoside phosphotransferase domain-containing protein</fullName>
    </recommendedName>
</protein>
<keyword evidence="3" id="KW-1185">Reference proteome</keyword>
<evidence type="ECO:0000313" key="3">
    <source>
        <dbReference type="Proteomes" id="UP001499938"/>
    </source>
</evidence>
<organism evidence="2 3">
    <name type="scientific">Nostocoides veronense</name>
    <dbReference type="NCBI Taxonomy" id="330836"/>
    <lineage>
        <taxon>Bacteria</taxon>
        <taxon>Bacillati</taxon>
        <taxon>Actinomycetota</taxon>
        <taxon>Actinomycetes</taxon>
        <taxon>Micrococcales</taxon>
        <taxon>Intrasporangiaceae</taxon>
        <taxon>Nostocoides</taxon>
    </lineage>
</organism>
<feature type="domain" description="Aminoglycoside phosphotransferase" evidence="1">
    <location>
        <begin position="57"/>
        <end position="243"/>
    </location>
</feature>
<name>A0ABN2M0D1_9MICO</name>
<gene>
    <name evidence="2" type="ORF">GCM10009811_27540</name>
</gene>
<dbReference type="Proteomes" id="UP001499938">
    <property type="component" value="Unassembled WGS sequence"/>
</dbReference>
<reference evidence="2 3" key="1">
    <citation type="journal article" date="2019" name="Int. J. Syst. Evol. Microbiol.">
        <title>The Global Catalogue of Microorganisms (GCM) 10K type strain sequencing project: providing services to taxonomists for standard genome sequencing and annotation.</title>
        <authorList>
            <consortium name="The Broad Institute Genomics Platform"/>
            <consortium name="The Broad Institute Genome Sequencing Center for Infectious Disease"/>
            <person name="Wu L."/>
            <person name="Ma J."/>
        </authorList>
    </citation>
    <scope>NUCLEOTIDE SEQUENCE [LARGE SCALE GENOMIC DNA]</scope>
    <source>
        <strain evidence="2 3">JCM 15592</strain>
    </source>
</reference>
<dbReference type="SUPFAM" id="SSF56112">
    <property type="entry name" value="Protein kinase-like (PK-like)"/>
    <property type="match status" value="1"/>
</dbReference>
<evidence type="ECO:0000313" key="2">
    <source>
        <dbReference type="EMBL" id="GAA1802258.1"/>
    </source>
</evidence>
<dbReference type="EMBL" id="BAAAPO010000042">
    <property type="protein sequence ID" value="GAA1802258.1"/>
    <property type="molecule type" value="Genomic_DNA"/>
</dbReference>
<dbReference type="InterPro" id="IPR011009">
    <property type="entry name" value="Kinase-like_dom_sf"/>
</dbReference>
<dbReference type="RefSeq" id="WP_344086547.1">
    <property type="nucleotide sequence ID" value="NZ_BAAAPO010000042.1"/>
</dbReference>
<evidence type="ECO:0000259" key="1">
    <source>
        <dbReference type="Pfam" id="PF01636"/>
    </source>
</evidence>
<dbReference type="Gene3D" id="3.90.1200.10">
    <property type="match status" value="1"/>
</dbReference>
<comment type="caution">
    <text evidence="2">The sequence shown here is derived from an EMBL/GenBank/DDBJ whole genome shotgun (WGS) entry which is preliminary data.</text>
</comment>
<proteinExistence type="predicted"/>
<dbReference type="Pfam" id="PF01636">
    <property type="entry name" value="APH"/>
    <property type="match status" value="1"/>
</dbReference>
<dbReference type="InterPro" id="IPR002575">
    <property type="entry name" value="Aminoglycoside_PTrfase"/>
</dbReference>
<accession>A0ABN2M0D1</accession>
<sequence length="284" mass="31468">MTLALDSLSAAQRDLLTQWLPGLQVEADHSWGLVGTTVLEVTQAGERLIVKAGGPADHHIARELAAHRAHLAPWTSIGRAPLLRHADLAEKILVTEYLPGRLVLGDPAADATETYVQAGDLLRRLHAQGGPVDPDYAHRLRDHARRWLDGPHRIPPDTEERLRAELDRWVPEPAALVPTHGDWQPRNWLIHDGLVSVIDFGRADLRPAMSDLARLAAQDFRRDPRLEAAFFEGYGPDPREPHAWHRLCLSEAIGTAAWAYQVGDESFEAQGHRMIDDALAAAPD</sequence>